<sequence>MSTIDPSVVKAVFTLADAAIVPVLVDRLGDELGPALRSLPSVPGPLADAVRAGGDPLLVEAVEAVQAREDRADSPVASLFVLPGPADPAADAADAASHDPVARAARTDLTAEELDALLDLDDPLVDARLFAGPVLDRTERARLLAGVRRDGTVGPVPTALTDLLWAAELGRCARWLAAGMASGDAEVARIVVNRLPLRTEAGRLRLILGVWARHGRDEVRRVLAEADFPAEARAEIDEALGRHDGRTLLDARLAEAEVPERIVEFLCGGDDSERPDRVDGILDDGGTIPWPELIRVHRSGSLPAALPARLAELPDCPHELLIALLAEGLPPSGRDDRPWLHTALVAGRLTGADVLDHARPAAVALSILAGTDGRTSPDRWASGAPRARAYLLADRHLGADVEAWIVALRLFPDFTGTIPELLATAGAVTGDRAGPVH</sequence>
<name>A0A401Z6F2_9ACTN</name>
<dbReference type="EMBL" id="BIFH01000064">
    <property type="protein sequence ID" value="GCE02415.1"/>
    <property type="molecule type" value="Genomic_DNA"/>
</dbReference>
<keyword evidence="2" id="KW-1185">Reference proteome</keyword>
<evidence type="ECO:0000313" key="1">
    <source>
        <dbReference type="EMBL" id="GCE02415.1"/>
    </source>
</evidence>
<dbReference type="OrthoDB" id="3444999at2"/>
<proteinExistence type="predicted"/>
<dbReference type="RefSeq" id="WP_126643907.1">
    <property type="nucleotide sequence ID" value="NZ_BIFH01000064.1"/>
</dbReference>
<gene>
    <name evidence="1" type="ORF">EHYA_10192</name>
</gene>
<reference evidence="1 2" key="1">
    <citation type="submission" date="2018-12" db="EMBL/GenBank/DDBJ databases">
        <title>Draft genome sequence of Embleya hyalina NBRC 13850T.</title>
        <authorList>
            <person name="Komaki H."/>
            <person name="Hosoyama A."/>
            <person name="Kimura A."/>
            <person name="Ichikawa N."/>
            <person name="Tamura T."/>
        </authorList>
    </citation>
    <scope>NUCLEOTIDE SEQUENCE [LARGE SCALE GENOMIC DNA]</scope>
    <source>
        <strain evidence="1 2">NBRC 13850</strain>
    </source>
</reference>
<dbReference type="AlphaFoldDB" id="A0A401Z6F2"/>
<protein>
    <submittedName>
        <fullName evidence="1">Uncharacterized protein</fullName>
    </submittedName>
</protein>
<dbReference type="Proteomes" id="UP000286931">
    <property type="component" value="Unassembled WGS sequence"/>
</dbReference>
<organism evidence="1 2">
    <name type="scientific">Embleya hyalina</name>
    <dbReference type="NCBI Taxonomy" id="516124"/>
    <lineage>
        <taxon>Bacteria</taxon>
        <taxon>Bacillati</taxon>
        <taxon>Actinomycetota</taxon>
        <taxon>Actinomycetes</taxon>
        <taxon>Kitasatosporales</taxon>
        <taxon>Streptomycetaceae</taxon>
        <taxon>Embleya</taxon>
    </lineage>
</organism>
<comment type="caution">
    <text evidence="1">The sequence shown here is derived from an EMBL/GenBank/DDBJ whole genome shotgun (WGS) entry which is preliminary data.</text>
</comment>
<accession>A0A401Z6F2</accession>
<evidence type="ECO:0000313" key="2">
    <source>
        <dbReference type="Proteomes" id="UP000286931"/>
    </source>
</evidence>